<dbReference type="PANTHER" id="PTHR45674">
    <property type="entry name" value="DNA LIGASE 1/3 FAMILY MEMBER"/>
    <property type="match status" value="1"/>
</dbReference>
<dbReference type="InterPro" id="IPR044117">
    <property type="entry name" value="OBF_LigC-like"/>
</dbReference>
<protein>
    <recommendedName>
        <fullName evidence="2">DNA ligase (ATP)</fullName>
        <ecNumber evidence="2">6.5.1.1</ecNumber>
    </recommendedName>
</protein>
<dbReference type="CDD" id="cd07970">
    <property type="entry name" value="OBF_DNA_ligase_LigC"/>
    <property type="match status" value="1"/>
</dbReference>
<feature type="domain" description="ATP-dependent DNA ligase family profile" evidence="5">
    <location>
        <begin position="68"/>
        <end position="189"/>
    </location>
</feature>
<dbReference type="EC" id="6.5.1.1" evidence="2"/>
<evidence type="ECO:0000256" key="4">
    <source>
        <dbReference type="ARBA" id="ARBA00034003"/>
    </source>
</evidence>
<gene>
    <name evidence="6" type="ORF">GCM10009789_83750</name>
</gene>
<dbReference type="SUPFAM" id="SSF50249">
    <property type="entry name" value="Nucleic acid-binding proteins"/>
    <property type="match status" value="1"/>
</dbReference>
<keyword evidence="7" id="KW-1185">Reference proteome</keyword>
<dbReference type="Pfam" id="PF01068">
    <property type="entry name" value="DNA_ligase_A_M"/>
    <property type="match status" value="1"/>
</dbReference>
<dbReference type="EMBL" id="BAAAOS010000066">
    <property type="protein sequence ID" value="GAA1616964.1"/>
    <property type="molecule type" value="Genomic_DNA"/>
</dbReference>
<dbReference type="SUPFAM" id="SSF56091">
    <property type="entry name" value="DNA ligase/mRNA capping enzyme, catalytic domain"/>
    <property type="match status" value="1"/>
</dbReference>
<evidence type="ECO:0000259" key="5">
    <source>
        <dbReference type="PROSITE" id="PS50160"/>
    </source>
</evidence>
<keyword evidence="3 6" id="KW-0436">Ligase</keyword>
<sequence length="279" mass="30527">MIRQGETARIWSRQGKELTHRFPGIVASALLQLPTGVVLDGEVVAFVNGKLDFQALLRGRVGSPPALFMAFDLLALGGVDLRTQRWSVRRTRLDGLASTWSPPLQLSPVTSDVDEAKEWFDVLPAALGVEGLVVKGAASRYVGGRREWLRVKHRESVEAIAGAVTGSLDRPDSLIVGRYRGKTLEIVGRTVKLRDDQAADLSKVLRPAGARHPWPDEISTQWHTSKRTPIIKVRPGVVVEVSADAAQADGHYRHPLRLVRMRPDLSPDDVPNLATPATG</sequence>
<dbReference type="InterPro" id="IPR050191">
    <property type="entry name" value="ATP-dep_DNA_ligase"/>
</dbReference>
<dbReference type="Gene3D" id="3.30.1490.70">
    <property type="match status" value="1"/>
</dbReference>
<dbReference type="PROSITE" id="PS50160">
    <property type="entry name" value="DNA_LIGASE_A3"/>
    <property type="match status" value="1"/>
</dbReference>
<dbReference type="GO" id="GO:0016874">
    <property type="term" value="F:ligase activity"/>
    <property type="evidence" value="ECO:0007669"/>
    <property type="project" value="UniProtKB-KW"/>
</dbReference>
<dbReference type="InterPro" id="IPR012309">
    <property type="entry name" value="DNA_ligase_ATP-dep_C"/>
</dbReference>
<evidence type="ECO:0000256" key="1">
    <source>
        <dbReference type="ARBA" id="ARBA00007572"/>
    </source>
</evidence>
<dbReference type="InterPro" id="IPR012310">
    <property type="entry name" value="DNA_ligase_ATP-dep_cent"/>
</dbReference>
<dbReference type="PANTHER" id="PTHR45674:SF4">
    <property type="entry name" value="DNA LIGASE 1"/>
    <property type="match status" value="1"/>
</dbReference>
<accession>A0ABN2ET65</accession>
<reference evidence="6 7" key="1">
    <citation type="journal article" date="2019" name="Int. J. Syst. Evol. Microbiol.">
        <title>The Global Catalogue of Microorganisms (GCM) 10K type strain sequencing project: providing services to taxonomists for standard genome sequencing and annotation.</title>
        <authorList>
            <consortium name="The Broad Institute Genomics Platform"/>
            <consortium name="The Broad Institute Genome Sequencing Center for Infectious Disease"/>
            <person name="Wu L."/>
            <person name="Ma J."/>
        </authorList>
    </citation>
    <scope>NUCLEOTIDE SEQUENCE [LARGE SCALE GENOMIC DNA]</scope>
    <source>
        <strain evidence="6 7">JCM 14969</strain>
    </source>
</reference>
<dbReference type="Gene3D" id="3.30.470.30">
    <property type="entry name" value="DNA ligase/mRNA capping enzyme"/>
    <property type="match status" value="1"/>
</dbReference>
<dbReference type="Pfam" id="PF04679">
    <property type="entry name" value="DNA_ligase_A_C"/>
    <property type="match status" value="1"/>
</dbReference>
<evidence type="ECO:0000256" key="2">
    <source>
        <dbReference type="ARBA" id="ARBA00012727"/>
    </source>
</evidence>
<dbReference type="InterPro" id="IPR012340">
    <property type="entry name" value="NA-bd_OB-fold"/>
</dbReference>
<evidence type="ECO:0000313" key="6">
    <source>
        <dbReference type="EMBL" id="GAA1616964.1"/>
    </source>
</evidence>
<name>A0ABN2ET65_9ACTN</name>
<comment type="caution">
    <text evidence="6">The sequence shown here is derived from an EMBL/GenBank/DDBJ whole genome shotgun (WGS) entry which is preliminary data.</text>
</comment>
<proteinExistence type="inferred from homology"/>
<evidence type="ECO:0000313" key="7">
    <source>
        <dbReference type="Proteomes" id="UP001500393"/>
    </source>
</evidence>
<comment type="similarity">
    <text evidence="1">Belongs to the ATP-dependent DNA ligase family.</text>
</comment>
<comment type="catalytic activity">
    <reaction evidence="4">
        <text>ATP + (deoxyribonucleotide)n-3'-hydroxyl + 5'-phospho-(deoxyribonucleotide)m = (deoxyribonucleotide)n+m + AMP + diphosphate.</text>
        <dbReference type="EC" id="6.5.1.1"/>
    </reaction>
</comment>
<dbReference type="Proteomes" id="UP001500393">
    <property type="component" value="Unassembled WGS sequence"/>
</dbReference>
<dbReference type="Gene3D" id="2.40.50.140">
    <property type="entry name" value="Nucleic acid-binding proteins"/>
    <property type="match status" value="1"/>
</dbReference>
<organism evidence="6 7">
    <name type="scientific">Kribbella sancticallisti</name>
    <dbReference type="NCBI Taxonomy" id="460087"/>
    <lineage>
        <taxon>Bacteria</taxon>
        <taxon>Bacillati</taxon>
        <taxon>Actinomycetota</taxon>
        <taxon>Actinomycetes</taxon>
        <taxon>Propionibacteriales</taxon>
        <taxon>Kribbellaceae</taxon>
        <taxon>Kribbella</taxon>
    </lineage>
</organism>
<evidence type="ECO:0000256" key="3">
    <source>
        <dbReference type="ARBA" id="ARBA00022598"/>
    </source>
</evidence>